<evidence type="ECO:0000256" key="1">
    <source>
        <dbReference type="ARBA" id="ARBA00004429"/>
    </source>
</evidence>
<dbReference type="GO" id="GO:0140359">
    <property type="term" value="F:ABC-type transporter activity"/>
    <property type="evidence" value="ECO:0007669"/>
    <property type="project" value="InterPro"/>
</dbReference>
<dbReference type="RefSeq" id="WP_160445330.1">
    <property type="nucleotide sequence ID" value="NZ_WTMY01000003.1"/>
</dbReference>
<dbReference type="GO" id="GO:0015920">
    <property type="term" value="P:lipopolysaccharide transport"/>
    <property type="evidence" value="ECO:0007669"/>
    <property type="project" value="TreeGrafter"/>
</dbReference>
<protein>
    <recommendedName>
        <fullName evidence="9">Transport permease protein</fullName>
    </recommendedName>
</protein>
<gene>
    <name evidence="11" type="ORF">GQM04_00755</name>
</gene>
<evidence type="ECO:0000256" key="8">
    <source>
        <dbReference type="ARBA" id="ARBA00023136"/>
    </source>
</evidence>
<dbReference type="PRINTS" id="PR00164">
    <property type="entry name" value="ABC2TRNSPORT"/>
</dbReference>
<evidence type="ECO:0000256" key="4">
    <source>
        <dbReference type="ARBA" id="ARBA00022475"/>
    </source>
</evidence>
<organism evidence="11 12">
    <name type="scientific">Escherichia coli</name>
    <dbReference type="NCBI Taxonomy" id="562"/>
    <lineage>
        <taxon>Bacteria</taxon>
        <taxon>Pseudomonadati</taxon>
        <taxon>Pseudomonadota</taxon>
        <taxon>Gammaproteobacteria</taxon>
        <taxon>Enterobacterales</taxon>
        <taxon>Enterobacteriaceae</taxon>
        <taxon>Escherichia</taxon>
    </lineage>
</organism>
<keyword evidence="8 9" id="KW-0472">Membrane</keyword>
<evidence type="ECO:0000256" key="2">
    <source>
        <dbReference type="ARBA" id="ARBA00007783"/>
    </source>
</evidence>
<dbReference type="InterPro" id="IPR000412">
    <property type="entry name" value="ABC_2_transport"/>
</dbReference>
<evidence type="ECO:0000256" key="5">
    <source>
        <dbReference type="ARBA" id="ARBA00022519"/>
    </source>
</evidence>
<evidence type="ECO:0000256" key="7">
    <source>
        <dbReference type="ARBA" id="ARBA00022989"/>
    </source>
</evidence>
<feature type="transmembrane region" description="Helical" evidence="9">
    <location>
        <begin position="32"/>
        <end position="54"/>
    </location>
</feature>
<keyword evidence="4 9" id="KW-1003">Cell membrane</keyword>
<evidence type="ECO:0000256" key="6">
    <source>
        <dbReference type="ARBA" id="ARBA00022692"/>
    </source>
</evidence>
<feature type="transmembrane region" description="Helical" evidence="9">
    <location>
        <begin position="177"/>
        <end position="195"/>
    </location>
</feature>
<sequence length="258" mass="29789">MARTGIEVQISSVKALFFREIKTRFGKFHLGYLWAILEPISHLLLLLIIFGYILHRTMPAISFPIFLVNGIIPFIVFSNITKRSVGAIEANKSLFNYRPVKPIDTVIARAFLEMCIYMCVYIIIMFIIWLSGESFKIVNPLLLLSIWVLLLVLSFSIGIIFMVIGHSFQEMQKFIPILMKPLYFLSCVMFPLHVIPRQYWTYLLWNPLVHIVELSREAVMPGYICEGVSMNYLLIFCLVSLFIGLGLYKISEEDMLTS</sequence>
<evidence type="ECO:0000259" key="10">
    <source>
        <dbReference type="PROSITE" id="PS51012"/>
    </source>
</evidence>
<dbReference type="PANTHER" id="PTHR30413:SF8">
    <property type="entry name" value="TRANSPORT PERMEASE PROTEIN"/>
    <property type="match status" value="1"/>
</dbReference>
<evidence type="ECO:0000256" key="3">
    <source>
        <dbReference type="ARBA" id="ARBA00022448"/>
    </source>
</evidence>
<feature type="transmembrane region" description="Helical" evidence="9">
    <location>
        <begin position="230"/>
        <end position="248"/>
    </location>
</feature>
<dbReference type="EMBL" id="WTMY01000003">
    <property type="protein sequence ID" value="MWL44092.1"/>
    <property type="molecule type" value="Genomic_DNA"/>
</dbReference>
<comment type="similarity">
    <text evidence="2 9">Belongs to the ABC-2 integral membrane protein family.</text>
</comment>
<dbReference type="Pfam" id="PF01061">
    <property type="entry name" value="ABC2_membrane"/>
    <property type="match status" value="1"/>
</dbReference>
<feature type="transmembrane region" description="Helical" evidence="9">
    <location>
        <begin position="106"/>
        <end position="129"/>
    </location>
</feature>
<evidence type="ECO:0000313" key="11">
    <source>
        <dbReference type="EMBL" id="MWL44092.1"/>
    </source>
</evidence>
<dbReference type="AlphaFoldDB" id="A0A6L6ZQS0"/>
<feature type="transmembrane region" description="Helical" evidence="9">
    <location>
        <begin position="141"/>
        <end position="165"/>
    </location>
</feature>
<accession>A0A6L6ZQS0</accession>
<dbReference type="GO" id="GO:0043190">
    <property type="term" value="C:ATP-binding cassette (ABC) transporter complex"/>
    <property type="evidence" value="ECO:0007669"/>
    <property type="project" value="InterPro"/>
</dbReference>
<keyword evidence="7 9" id="KW-1133">Transmembrane helix</keyword>
<dbReference type="InterPro" id="IPR013525">
    <property type="entry name" value="ABC2_TM"/>
</dbReference>
<dbReference type="PROSITE" id="PS51012">
    <property type="entry name" value="ABC_TM2"/>
    <property type="match status" value="1"/>
</dbReference>
<proteinExistence type="inferred from homology"/>
<comment type="subcellular location">
    <subcellularLocation>
        <location evidence="1 9">Cell inner membrane</location>
        <topology evidence="1 9">Multi-pass membrane protein</topology>
    </subcellularLocation>
</comment>
<keyword evidence="5" id="KW-0997">Cell inner membrane</keyword>
<feature type="domain" description="ABC transmembrane type-2" evidence="10">
    <location>
        <begin position="30"/>
        <end position="251"/>
    </location>
</feature>
<comment type="caution">
    <text evidence="11">The sequence shown here is derived from an EMBL/GenBank/DDBJ whole genome shotgun (WGS) entry which is preliminary data.</text>
</comment>
<dbReference type="Proteomes" id="UP000487258">
    <property type="component" value="Unassembled WGS sequence"/>
</dbReference>
<keyword evidence="3 9" id="KW-0813">Transport</keyword>
<reference evidence="11 12" key="1">
    <citation type="submission" date="2019-12" db="EMBL/GenBank/DDBJ databases">
        <title>Enteriobacteria Tanzani isolates_10432.</title>
        <authorList>
            <person name="Subbiah M."/>
            <person name="Call D."/>
        </authorList>
    </citation>
    <scope>NUCLEOTIDE SEQUENCE [LARGE SCALE GENOMIC DNA]</scope>
    <source>
        <strain evidence="11 12">10432wF6</strain>
    </source>
</reference>
<keyword evidence="6 9" id="KW-0812">Transmembrane</keyword>
<name>A0A6L6ZQS0_ECOLX</name>
<feature type="transmembrane region" description="Helical" evidence="9">
    <location>
        <begin position="60"/>
        <end position="80"/>
    </location>
</feature>
<dbReference type="InterPro" id="IPR047817">
    <property type="entry name" value="ABC2_TM_bact-type"/>
</dbReference>
<evidence type="ECO:0000256" key="9">
    <source>
        <dbReference type="RuleBase" id="RU361157"/>
    </source>
</evidence>
<dbReference type="PANTHER" id="PTHR30413">
    <property type="entry name" value="INNER MEMBRANE TRANSPORT PERMEASE"/>
    <property type="match status" value="1"/>
</dbReference>
<evidence type="ECO:0000313" key="12">
    <source>
        <dbReference type="Proteomes" id="UP000487258"/>
    </source>
</evidence>